<evidence type="ECO:0000256" key="2">
    <source>
        <dbReference type="ARBA" id="ARBA00022448"/>
    </source>
</evidence>
<dbReference type="InterPro" id="IPR036942">
    <property type="entry name" value="Beta-barrel_TonB_sf"/>
</dbReference>
<dbReference type="PROSITE" id="PS52016">
    <property type="entry name" value="TONB_DEPENDENT_REC_3"/>
    <property type="match status" value="1"/>
</dbReference>
<keyword evidence="5 9" id="KW-0798">TonB box</keyword>
<evidence type="ECO:0000256" key="4">
    <source>
        <dbReference type="ARBA" id="ARBA00022692"/>
    </source>
</evidence>
<keyword evidence="6 8" id="KW-0472">Membrane</keyword>
<dbReference type="Gene3D" id="2.170.130.10">
    <property type="entry name" value="TonB-dependent receptor, plug domain"/>
    <property type="match status" value="1"/>
</dbReference>
<evidence type="ECO:0000256" key="5">
    <source>
        <dbReference type="ARBA" id="ARBA00023077"/>
    </source>
</evidence>
<dbReference type="PANTHER" id="PTHR30069:SF50">
    <property type="entry name" value="TONB-DEPENDENT RECEPTOR HI_1217-RELATED"/>
    <property type="match status" value="1"/>
</dbReference>
<protein>
    <submittedName>
        <fullName evidence="12">Putative TonB-dependent hemin receptor</fullName>
    </submittedName>
</protein>
<dbReference type="InterPro" id="IPR012910">
    <property type="entry name" value="Plug_dom"/>
</dbReference>
<gene>
    <name evidence="12" type="ORF">M998_0077</name>
</gene>
<comment type="subcellular location">
    <subcellularLocation>
        <location evidence="1 8">Cell outer membrane</location>
        <topology evidence="1 8">Multi-pass membrane protein</topology>
    </subcellularLocation>
</comment>
<organism evidence="12 13">
    <name type="scientific">Providencia heimbachae ATCC 35613</name>
    <dbReference type="NCBI Taxonomy" id="1354272"/>
    <lineage>
        <taxon>Bacteria</taxon>
        <taxon>Pseudomonadati</taxon>
        <taxon>Pseudomonadota</taxon>
        <taxon>Gammaproteobacteria</taxon>
        <taxon>Enterobacterales</taxon>
        <taxon>Morganellaceae</taxon>
        <taxon>Providencia</taxon>
    </lineage>
</organism>
<keyword evidence="4 8" id="KW-0812">Transmembrane</keyword>
<dbReference type="InterPro" id="IPR039426">
    <property type="entry name" value="TonB-dep_rcpt-like"/>
</dbReference>
<proteinExistence type="inferred from homology"/>
<dbReference type="PANTHER" id="PTHR30069">
    <property type="entry name" value="TONB-DEPENDENT OUTER MEMBRANE RECEPTOR"/>
    <property type="match status" value="1"/>
</dbReference>
<evidence type="ECO:0000256" key="6">
    <source>
        <dbReference type="ARBA" id="ARBA00023136"/>
    </source>
</evidence>
<evidence type="ECO:0000313" key="12">
    <source>
        <dbReference type="EMBL" id="OAT54928.1"/>
    </source>
</evidence>
<evidence type="ECO:0000256" key="7">
    <source>
        <dbReference type="ARBA" id="ARBA00023237"/>
    </source>
</evidence>
<accession>A0A1B7K450</accession>
<keyword evidence="7 8" id="KW-0998">Cell outer membrane</keyword>
<evidence type="ECO:0000256" key="1">
    <source>
        <dbReference type="ARBA" id="ARBA00004571"/>
    </source>
</evidence>
<dbReference type="PATRIC" id="fig|1354272.4.peg.81"/>
<dbReference type="GO" id="GO:0015344">
    <property type="term" value="F:siderophore uptake transmembrane transporter activity"/>
    <property type="evidence" value="ECO:0007669"/>
    <property type="project" value="TreeGrafter"/>
</dbReference>
<keyword evidence="3 8" id="KW-1134">Transmembrane beta strand</keyword>
<feature type="domain" description="TonB-dependent receptor-like beta-barrel" evidence="10">
    <location>
        <begin position="238"/>
        <end position="712"/>
    </location>
</feature>
<dbReference type="EMBL" id="LXEW01000003">
    <property type="protein sequence ID" value="OAT54928.1"/>
    <property type="molecule type" value="Genomic_DNA"/>
</dbReference>
<feature type="domain" description="TonB-dependent receptor plug" evidence="11">
    <location>
        <begin position="71"/>
        <end position="166"/>
    </location>
</feature>
<dbReference type="InterPro" id="IPR000531">
    <property type="entry name" value="Beta-barrel_TonB"/>
</dbReference>
<evidence type="ECO:0000256" key="9">
    <source>
        <dbReference type="RuleBase" id="RU003357"/>
    </source>
</evidence>
<evidence type="ECO:0000259" key="10">
    <source>
        <dbReference type="Pfam" id="PF00593"/>
    </source>
</evidence>
<reference evidence="12 13" key="1">
    <citation type="submission" date="2016-04" db="EMBL/GenBank/DDBJ databases">
        <title>ATOL: Assembling a taxonomically balanced genome-scale reconstruction of the evolutionary history of the Enterobacteriaceae.</title>
        <authorList>
            <person name="Plunkett G.III."/>
            <person name="Neeno-Eckwall E.C."/>
            <person name="Glasner J.D."/>
            <person name="Perna N.T."/>
        </authorList>
    </citation>
    <scope>NUCLEOTIDE SEQUENCE [LARGE SCALE GENOMIC DNA]</scope>
    <source>
        <strain evidence="12 13">ATCC 35613</strain>
    </source>
</reference>
<dbReference type="Pfam" id="PF07715">
    <property type="entry name" value="Plug"/>
    <property type="match status" value="1"/>
</dbReference>
<keyword evidence="12" id="KW-0675">Receptor</keyword>
<comment type="caution">
    <text evidence="12">The sequence shown here is derived from an EMBL/GenBank/DDBJ whole genome shotgun (WGS) entry which is preliminary data.</text>
</comment>
<keyword evidence="2 8" id="KW-0813">Transport</keyword>
<evidence type="ECO:0000256" key="3">
    <source>
        <dbReference type="ARBA" id="ARBA00022452"/>
    </source>
</evidence>
<dbReference type="Proteomes" id="UP000078224">
    <property type="component" value="Unassembled WGS sequence"/>
</dbReference>
<dbReference type="OrthoDB" id="6046653at2"/>
<evidence type="ECO:0000259" key="11">
    <source>
        <dbReference type="Pfam" id="PF07715"/>
    </source>
</evidence>
<dbReference type="Pfam" id="PF00593">
    <property type="entry name" value="TonB_dep_Rec_b-barrel"/>
    <property type="match status" value="1"/>
</dbReference>
<dbReference type="Gene3D" id="2.40.170.20">
    <property type="entry name" value="TonB-dependent receptor, beta-barrel domain"/>
    <property type="match status" value="1"/>
</dbReference>
<evidence type="ECO:0000256" key="8">
    <source>
        <dbReference type="PROSITE-ProRule" id="PRU01360"/>
    </source>
</evidence>
<dbReference type="InterPro" id="IPR037066">
    <property type="entry name" value="Plug_dom_sf"/>
</dbReference>
<evidence type="ECO:0000313" key="13">
    <source>
        <dbReference type="Proteomes" id="UP000078224"/>
    </source>
</evidence>
<sequence length="753" mass="84149">MNNKIIIIGASMIMTSYPGFSLAQNSQQQVKNHDEVVKFSKLKISGAQKKTPLVNALEKPGAYSAIGTENKLQSLDKIIRTMPGTYTQMDASQGTVNVNIRGLSGFGRVNMMVDGVTQSYYGISPSQYTHGQQPNNDFGALVDPNFIVEVEVEKGQLNGSNSINALAGSANFRTIGIDDVIFADNLYGLRSKGSWGDNGIGYNGMVAVAGKSLLNSDEGYFGGLIAVSGHNIPGSYKNGDGYDSDDFATDSTYKQKPQSQLTKLKYKPNDRHELEFSGRFLQNKLTRRKIESEDYYLKYKYTPLNELVDVEVLVNHSKSNQKFEGDSLGWALREGGAKNTADGLNLSNTSRFSYGDIDFQWKVGSKLSKTKYEKTVTSVIDNNTLTYNAFSPEGTLDLASGYTQLEAKYDIYTAVFDLNYIQYRLKGHKPACDKTEKCFPQEETNINLKESGFNPGVLLSAEILPEFQPFVSYAHSMRAPNSQEVFYSQNGGQSMNPFLKGETAKTWQVGFNSFKPDLIVDGDQFNLKALWFNTKIKDYITSKPYLLCRPTNDAEMEWCLMNDDVWDKEFPDIFQKSYIYSNEPKDVNLRGYELQANYDAGVFYSTLSYTKETGDQPTSIAKMADFSAGDFTELPDYYLTLDTGVRLLNEDLTLGTTVTWTGPSKRIGVESIVDNNGNALKDKYEKQPTVIDLYADYKVNKNIKLMMMVNNVTNENYSDALNRSNSTAIMEERGKHNATARGRSYMLGGEIRF</sequence>
<dbReference type="GO" id="GO:0044718">
    <property type="term" value="P:siderophore transmembrane transport"/>
    <property type="evidence" value="ECO:0007669"/>
    <property type="project" value="TreeGrafter"/>
</dbReference>
<comment type="similarity">
    <text evidence="8 9">Belongs to the TonB-dependent receptor family.</text>
</comment>
<dbReference type="GO" id="GO:0009279">
    <property type="term" value="C:cell outer membrane"/>
    <property type="evidence" value="ECO:0007669"/>
    <property type="project" value="UniProtKB-SubCell"/>
</dbReference>
<name>A0A1B7K450_9GAMM</name>
<keyword evidence="13" id="KW-1185">Reference proteome</keyword>
<dbReference type="AlphaFoldDB" id="A0A1B7K450"/>
<dbReference type="RefSeq" id="WP_068444374.1">
    <property type="nucleotide sequence ID" value="NZ_LXEW01000003.1"/>
</dbReference>
<dbReference type="SUPFAM" id="SSF56935">
    <property type="entry name" value="Porins"/>
    <property type="match status" value="1"/>
</dbReference>